<evidence type="ECO:0000313" key="2">
    <source>
        <dbReference type="EMBL" id="KAF0706500.1"/>
    </source>
</evidence>
<name>A0A6A4Z2W0_9STRA</name>
<feature type="compositionally biased region" description="Basic residues" evidence="1">
    <location>
        <begin position="196"/>
        <end position="216"/>
    </location>
</feature>
<dbReference type="EMBL" id="VJMH01003243">
    <property type="protein sequence ID" value="KAF0706500.1"/>
    <property type="molecule type" value="Genomic_DNA"/>
</dbReference>
<feature type="non-terminal residue" evidence="2">
    <location>
        <position position="216"/>
    </location>
</feature>
<reference evidence="2" key="1">
    <citation type="submission" date="2019-06" db="EMBL/GenBank/DDBJ databases">
        <title>Genomics analysis of Aphanomyces spp. identifies a new class of oomycete effector associated with host adaptation.</title>
        <authorList>
            <person name="Gaulin E."/>
        </authorList>
    </citation>
    <scope>NUCLEOTIDE SEQUENCE</scope>
    <source>
        <strain evidence="2">CBS 578.67</strain>
    </source>
</reference>
<evidence type="ECO:0000256" key="1">
    <source>
        <dbReference type="SAM" id="MobiDB-lite"/>
    </source>
</evidence>
<feature type="region of interest" description="Disordered" evidence="1">
    <location>
        <begin position="187"/>
        <end position="216"/>
    </location>
</feature>
<feature type="region of interest" description="Disordered" evidence="1">
    <location>
        <begin position="90"/>
        <end position="119"/>
    </location>
</feature>
<feature type="region of interest" description="Disordered" evidence="1">
    <location>
        <begin position="136"/>
        <end position="159"/>
    </location>
</feature>
<dbReference type="AlphaFoldDB" id="A0A6A4Z2W0"/>
<gene>
    <name evidence="2" type="ORF">As57867_006727</name>
</gene>
<protein>
    <submittedName>
        <fullName evidence="2">Uncharacterized protein</fullName>
    </submittedName>
</protein>
<proteinExistence type="predicted"/>
<comment type="caution">
    <text evidence="2">The sequence shown here is derived from an EMBL/GenBank/DDBJ whole genome shotgun (WGS) entry which is preliminary data.</text>
</comment>
<accession>A0A6A4Z2W0</accession>
<sequence>MGAHLASLDLVRAHQRGLCTPEPRTANEAMDFDSGDQFISIVSHRPCRRSPSVQAPNHQRGVAVCPVDDPSRSRADLVDDSVIQVGKDQDTSIDRPAPHTHQVHRQTCPPYPPGSPVQAPIDELLQQSPLELQLVTGNRSSPATKRALSPSPRAGTPLFTSNRFSLLQEDDVELSLDDYIVPRLVLEDASHPRVQVPRKKKPRNEAKKAHRDRAKK</sequence>
<organism evidence="2">
    <name type="scientific">Aphanomyces stellatus</name>
    <dbReference type="NCBI Taxonomy" id="120398"/>
    <lineage>
        <taxon>Eukaryota</taxon>
        <taxon>Sar</taxon>
        <taxon>Stramenopiles</taxon>
        <taxon>Oomycota</taxon>
        <taxon>Saprolegniomycetes</taxon>
        <taxon>Saprolegniales</taxon>
        <taxon>Verrucalvaceae</taxon>
        <taxon>Aphanomyces</taxon>
    </lineage>
</organism>